<protein>
    <submittedName>
        <fullName evidence="3">Uncharacterized protein</fullName>
    </submittedName>
</protein>
<evidence type="ECO:0000256" key="1">
    <source>
        <dbReference type="SAM" id="MobiDB-lite"/>
    </source>
</evidence>
<dbReference type="AlphaFoldDB" id="A0A1T4YCQ8"/>
<dbReference type="EMBL" id="FUYE01000009">
    <property type="protein sequence ID" value="SKA99559.1"/>
    <property type="molecule type" value="Genomic_DNA"/>
</dbReference>
<keyword evidence="4" id="KW-1185">Reference proteome</keyword>
<feature type="region of interest" description="Disordered" evidence="1">
    <location>
        <begin position="50"/>
        <end position="70"/>
    </location>
</feature>
<organism evidence="3 4">
    <name type="scientific">Prosthecobacter debontii</name>
    <dbReference type="NCBI Taxonomy" id="48467"/>
    <lineage>
        <taxon>Bacteria</taxon>
        <taxon>Pseudomonadati</taxon>
        <taxon>Verrucomicrobiota</taxon>
        <taxon>Verrucomicrobiia</taxon>
        <taxon>Verrucomicrobiales</taxon>
        <taxon>Verrucomicrobiaceae</taxon>
        <taxon>Prosthecobacter</taxon>
    </lineage>
</organism>
<sequence length="122" mass="13036">MPLFRAILLITALLVQALPVTLLAAPVQEECPMSCCAWIQKAALDDCGCVDSSTETPTPTPAQTPPVSGRDLVPLPQWVALALDFALPVIPSSSQAQPSWTEVSVLPQSHVRLPVLFCSFLT</sequence>
<feature type="chain" id="PRO_5012617283" evidence="2">
    <location>
        <begin position="25"/>
        <end position="122"/>
    </location>
</feature>
<evidence type="ECO:0000313" key="4">
    <source>
        <dbReference type="Proteomes" id="UP000190774"/>
    </source>
</evidence>
<gene>
    <name evidence="3" type="ORF">SAMN02745166_02970</name>
</gene>
<feature type="signal peptide" evidence="2">
    <location>
        <begin position="1"/>
        <end position="24"/>
    </location>
</feature>
<dbReference type="OrthoDB" id="199924at2"/>
<reference evidence="4" key="1">
    <citation type="submission" date="2017-02" db="EMBL/GenBank/DDBJ databases">
        <authorList>
            <person name="Varghese N."/>
            <person name="Submissions S."/>
        </authorList>
    </citation>
    <scope>NUCLEOTIDE SEQUENCE [LARGE SCALE GENOMIC DNA]</scope>
    <source>
        <strain evidence="4">ATCC 700200</strain>
    </source>
</reference>
<evidence type="ECO:0000256" key="2">
    <source>
        <dbReference type="SAM" id="SignalP"/>
    </source>
</evidence>
<dbReference type="STRING" id="48467.SAMN02745166_02970"/>
<dbReference type="Proteomes" id="UP000190774">
    <property type="component" value="Unassembled WGS sequence"/>
</dbReference>
<proteinExistence type="predicted"/>
<evidence type="ECO:0000313" key="3">
    <source>
        <dbReference type="EMBL" id="SKA99559.1"/>
    </source>
</evidence>
<keyword evidence="2" id="KW-0732">Signal</keyword>
<accession>A0A1T4YCQ8</accession>
<name>A0A1T4YCQ8_9BACT</name>
<dbReference type="RefSeq" id="WP_078814147.1">
    <property type="nucleotide sequence ID" value="NZ_FUYE01000009.1"/>
</dbReference>